<dbReference type="GO" id="GO:0005739">
    <property type="term" value="C:mitochondrion"/>
    <property type="evidence" value="ECO:0007669"/>
    <property type="project" value="TreeGrafter"/>
</dbReference>
<gene>
    <name evidence="2" type="ORF">GLAREA_08453</name>
</gene>
<dbReference type="PANTHER" id="PTHR11695:SF647">
    <property type="entry name" value="ENOYL REDUCTASE (ER) DOMAIN-CONTAINING PROTEIN"/>
    <property type="match status" value="1"/>
</dbReference>
<dbReference type="HOGENOM" id="CLU_026673_3_3_1"/>
<dbReference type="SUPFAM" id="SSF50129">
    <property type="entry name" value="GroES-like"/>
    <property type="match status" value="1"/>
</dbReference>
<accession>S3CF38</accession>
<dbReference type="eggNOG" id="KOG1198">
    <property type="taxonomic scope" value="Eukaryota"/>
</dbReference>
<dbReference type="Pfam" id="PF08240">
    <property type="entry name" value="ADH_N"/>
    <property type="match status" value="1"/>
</dbReference>
<dbReference type="EMBL" id="KE145373">
    <property type="protein sequence ID" value="EPE24600.1"/>
    <property type="molecule type" value="Genomic_DNA"/>
</dbReference>
<protein>
    <submittedName>
        <fullName evidence="2">GroES-like protein</fullName>
    </submittedName>
</protein>
<dbReference type="PANTHER" id="PTHR11695">
    <property type="entry name" value="ALCOHOL DEHYDROGENASE RELATED"/>
    <property type="match status" value="1"/>
</dbReference>
<dbReference type="InterPro" id="IPR011032">
    <property type="entry name" value="GroES-like_sf"/>
</dbReference>
<keyword evidence="3" id="KW-1185">Reference proteome</keyword>
<evidence type="ECO:0000313" key="2">
    <source>
        <dbReference type="EMBL" id="EPE24600.1"/>
    </source>
</evidence>
<organism evidence="2 3">
    <name type="scientific">Glarea lozoyensis (strain ATCC 20868 / MF5171)</name>
    <dbReference type="NCBI Taxonomy" id="1116229"/>
    <lineage>
        <taxon>Eukaryota</taxon>
        <taxon>Fungi</taxon>
        <taxon>Dikarya</taxon>
        <taxon>Ascomycota</taxon>
        <taxon>Pezizomycotina</taxon>
        <taxon>Leotiomycetes</taxon>
        <taxon>Helotiales</taxon>
        <taxon>Helotiaceae</taxon>
        <taxon>Glarea</taxon>
    </lineage>
</organism>
<dbReference type="RefSeq" id="XP_008088688.1">
    <property type="nucleotide sequence ID" value="XM_008090497.1"/>
</dbReference>
<dbReference type="Proteomes" id="UP000016922">
    <property type="component" value="Unassembled WGS sequence"/>
</dbReference>
<dbReference type="Gene3D" id="3.90.180.10">
    <property type="entry name" value="Medium-chain alcohol dehydrogenases, catalytic domain"/>
    <property type="match status" value="1"/>
</dbReference>
<dbReference type="InterPro" id="IPR036291">
    <property type="entry name" value="NAD(P)-bd_dom_sf"/>
</dbReference>
<proteinExistence type="predicted"/>
<dbReference type="KEGG" id="glz:GLAREA_08453"/>
<dbReference type="AlphaFoldDB" id="S3CF38"/>
<dbReference type="SUPFAM" id="SSF51735">
    <property type="entry name" value="NAD(P)-binding Rossmann-fold domains"/>
    <property type="match status" value="1"/>
</dbReference>
<reference evidence="2 3" key="1">
    <citation type="journal article" date="2013" name="BMC Genomics">
        <title>Genomics-driven discovery of the pneumocandin biosynthetic gene cluster in the fungus Glarea lozoyensis.</title>
        <authorList>
            <person name="Chen L."/>
            <person name="Yue Q."/>
            <person name="Zhang X."/>
            <person name="Xiang M."/>
            <person name="Wang C."/>
            <person name="Li S."/>
            <person name="Che Y."/>
            <person name="Ortiz-Lopez F.J."/>
            <person name="Bills G.F."/>
            <person name="Liu X."/>
            <person name="An Z."/>
        </authorList>
    </citation>
    <scope>NUCLEOTIDE SEQUENCE [LARGE SCALE GENOMIC DNA]</scope>
    <source>
        <strain evidence="3">ATCC 20868 / MF5171</strain>
    </source>
</reference>
<feature type="domain" description="Enoyl reductase (ER)" evidence="1">
    <location>
        <begin position="16"/>
        <end position="321"/>
    </location>
</feature>
<dbReference type="InterPro" id="IPR050700">
    <property type="entry name" value="YIM1/Zinc_Alcohol_DH_Fams"/>
</dbReference>
<dbReference type="Gene3D" id="3.40.50.720">
    <property type="entry name" value="NAD(P)-binding Rossmann-like Domain"/>
    <property type="match status" value="1"/>
</dbReference>
<dbReference type="OMA" id="VACICWY"/>
<dbReference type="CDD" id="cd08267">
    <property type="entry name" value="MDR1"/>
    <property type="match status" value="1"/>
</dbReference>
<evidence type="ECO:0000259" key="1">
    <source>
        <dbReference type="SMART" id="SM00829"/>
    </source>
</evidence>
<dbReference type="GeneID" id="19467501"/>
<dbReference type="InterPro" id="IPR013154">
    <property type="entry name" value="ADH-like_N"/>
</dbReference>
<dbReference type="OrthoDB" id="201656at2759"/>
<dbReference type="GO" id="GO:0016491">
    <property type="term" value="F:oxidoreductase activity"/>
    <property type="evidence" value="ECO:0007669"/>
    <property type="project" value="InterPro"/>
</dbReference>
<dbReference type="Pfam" id="PF13602">
    <property type="entry name" value="ADH_zinc_N_2"/>
    <property type="match status" value="1"/>
</dbReference>
<sequence length="324" mass="35173">MEYPKTNKALRFSSIGEDLKVVEIDVPPLLSTEILVKVHAASINPVDIQLWRSGIIGVVSGQKGMGRDFSGTVVSVGSSVQGWTAGDEIFGLLFHVFGEGTFSQYIRVNPSSDPVAKKPTGFTHEQAASVPLVALTAFSCLDWLPTVQQSPRRVVVRGAAGGTGSWIVQLAKAVYDCHVTAICSGRNAKYVSGLGADEVIDYTKEDVSATLRPQILNLRGAYVTIVGDKTNVKSLGGPITYLTSPAQILRFIKGWVFGPRYACVSLYSKSDLLEQVARLADRGEVQAEVQEVIEGAFDEREAWRKAVQMMEEKRVRGKVTLAIL</sequence>
<evidence type="ECO:0000313" key="3">
    <source>
        <dbReference type="Proteomes" id="UP000016922"/>
    </source>
</evidence>
<dbReference type="InterPro" id="IPR020843">
    <property type="entry name" value="ER"/>
</dbReference>
<dbReference type="SMART" id="SM00829">
    <property type="entry name" value="PKS_ER"/>
    <property type="match status" value="1"/>
</dbReference>
<name>S3CF38_GLAL2</name>